<comment type="caution">
    <text evidence="2">The sequence shown here is derived from an EMBL/GenBank/DDBJ whole genome shotgun (WGS) entry which is preliminary data.</text>
</comment>
<dbReference type="AlphaFoldDB" id="A0A9X3P9D0"/>
<sequence length="115" mass="12361">MAKTATPAGPAEPPADRRHGLRSDGSSSTHGYLGDFARGPALFAVYKIPPDQGCYPNVPGFYLIDVDDGVGARECCRFTDEPDDVPEWNGSWRGDPWCPAILKQAKALIAKAASR</sequence>
<feature type="region of interest" description="Disordered" evidence="1">
    <location>
        <begin position="1"/>
        <end position="32"/>
    </location>
</feature>
<gene>
    <name evidence="2" type="ORF">O1R50_12700</name>
</gene>
<organism evidence="2 3">
    <name type="scientific">Glycomyces luteolus</name>
    <dbReference type="NCBI Taxonomy" id="2670330"/>
    <lineage>
        <taxon>Bacteria</taxon>
        <taxon>Bacillati</taxon>
        <taxon>Actinomycetota</taxon>
        <taxon>Actinomycetes</taxon>
        <taxon>Glycomycetales</taxon>
        <taxon>Glycomycetaceae</taxon>
        <taxon>Glycomyces</taxon>
    </lineage>
</organism>
<evidence type="ECO:0000313" key="2">
    <source>
        <dbReference type="EMBL" id="MDA1360489.1"/>
    </source>
</evidence>
<dbReference type="Proteomes" id="UP001146067">
    <property type="component" value="Unassembled WGS sequence"/>
</dbReference>
<dbReference type="EMBL" id="JAPZVP010000009">
    <property type="protein sequence ID" value="MDA1360489.1"/>
    <property type="molecule type" value="Genomic_DNA"/>
</dbReference>
<keyword evidence="3" id="KW-1185">Reference proteome</keyword>
<proteinExistence type="predicted"/>
<name>A0A9X3P9D0_9ACTN</name>
<evidence type="ECO:0000256" key="1">
    <source>
        <dbReference type="SAM" id="MobiDB-lite"/>
    </source>
</evidence>
<evidence type="ECO:0000313" key="3">
    <source>
        <dbReference type="Proteomes" id="UP001146067"/>
    </source>
</evidence>
<accession>A0A9X3P9D0</accession>
<protein>
    <submittedName>
        <fullName evidence="2">Uncharacterized protein</fullName>
    </submittedName>
</protein>
<dbReference type="RefSeq" id="WP_270110433.1">
    <property type="nucleotide sequence ID" value="NZ_JAPZVP010000009.1"/>
</dbReference>
<reference evidence="2" key="1">
    <citation type="submission" date="2022-12" db="EMBL/GenBank/DDBJ databases">
        <title>Gycomyces niveus sp.nov.,a novel actinomycete isolated from soil in Shouguan.</title>
        <authorList>
            <person name="Yang X."/>
        </authorList>
    </citation>
    <scope>NUCLEOTIDE SEQUENCE</scope>
    <source>
        <strain evidence="2">NEAU-A15</strain>
    </source>
</reference>